<reference evidence="2 3" key="1">
    <citation type="submission" date="2019-02" db="EMBL/GenBank/DDBJ databases">
        <authorList>
            <person name="Smith-Caldas M."/>
            <person name="Herren C.D."/>
            <person name="Brown D."/>
            <person name="Anderson M.S."/>
            <person name="Chang A.W."/>
            <person name="Thornton M."/>
            <person name="Vars S.J."/>
            <person name="Wagner K.E."/>
            <person name="Wiebe P.L."/>
            <person name="Williams T."/>
            <person name="Castro-Ross A.M."/>
            <person name="Dorman V.D."/>
            <person name="Ernzen L.G."/>
            <person name="Horn C.M."/>
            <person name="Hughes G.R."/>
            <person name="Hulsing B.D."/>
            <person name="Pohl A."/>
            <person name="Wiebe P."/>
            <person name="Fryberger R."/>
            <person name="Garlena R.A."/>
            <person name="Russell D.A."/>
            <person name="Pope W.H."/>
            <person name="Deborah J.-S."/>
            <person name="Hatfull G.F."/>
        </authorList>
    </citation>
    <scope>NUCLEOTIDE SEQUENCE [LARGE SCALE GENOMIC DNA]</scope>
</reference>
<evidence type="ECO:0000256" key="1">
    <source>
        <dbReference type="SAM" id="MobiDB-lite"/>
    </source>
</evidence>
<evidence type="ECO:0000313" key="3">
    <source>
        <dbReference type="Proteomes" id="UP000292359"/>
    </source>
</evidence>
<protein>
    <submittedName>
        <fullName evidence="2">Uncharacterized protein</fullName>
    </submittedName>
</protein>
<feature type="region of interest" description="Disordered" evidence="1">
    <location>
        <begin position="300"/>
        <end position="370"/>
    </location>
</feature>
<feature type="compositionally biased region" description="Low complexity" evidence="1">
    <location>
        <begin position="339"/>
        <end position="357"/>
    </location>
</feature>
<gene>
    <name evidence="2" type="primary">2</name>
    <name evidence="2" type="ORF">SEA_CHILL_2</name>
</gene>
<feature type="compositionally biased region" description="Basic and acidic residues" evidence="1">
    <location>
        <begin position="302"/>
        <end position="314"/>
    </location>
</feature>
<sequence length="370" mass="40669">MPRGDTTKELTDRTVGKPDGPEEFRPEFGIKVGTFTMRRKDLDHPNYRSMPCLMFHVPLQFRGHYRVERLANFSGDPDDYRIDNHGYRLCEAETPRRPTGCLKRASNRQPYCEQHGARLHPLDKVRVDPKDPSTMTRMELLTHGYIDVEDLTDDELKNGLVAPGRGGNAMIHLPKDVYTKIVNRHFDRAKELMLEGMIPAIKVLRDIAENKHDIYEAKDRVKAATYIVDRVLGKQPDTALVLGGADGGAQEPWQQIVAGIMDNTRAESRAARALPSGGDGATLNHNGEAEEVLDVEVVEESAADHDSATPRTPDDTGPDASALIAAVAPNAKPKRAKAKASADTGGTSGTSGTSGKPAKVRVKRPKRDAR</sequence>
<feature type="region of interest" description="Disordered" evidence="1">
    <location>
        <begin position="1"/>
        <end position="25"/>
    </location>
</feature>
<dbReference type="EMBL" id="MK524498">
    <property type="protein sequence ID" value="QBI97066.1"/>
    <property type="molecule type" value="Genomic_DNA"/>
</dbReference>
<feature type="compositionally biased region" description="Basic residues" evidence="1">
    <location>
        <begin position="358"/>
        <end position="370"/>
    </location>
</feature>
<name>A0A481VT75_9CAUD</name>
<organism evidence="2 3">
    <name type="scientific">Mycobacterium phage Chill</name>
    <dbReference type="NCBI Taxonomy" id="2530124"/>
    <lineage>
        <taxon>Viruses</taxon>
        <taxon>Duplodnaviria</taxon>
        <taxon>Heunggongvirae</taxon>
        <taxon>Uroviricota</taxon>
        <taxon>Caudoviricetes</taxon>
        <taxon>Dclasvirinae</taxon>
        <taxon>Plotvirus</taxon>
        <taxon>Plotvirus plot</taxon>
    </lineage>
</organism>
<dbReference type="Proteomes" id="UP000292359">
    <property type="component" value="Genome"/>
</dbReference>
<accession>A0A481VT75</accession>
<proteinExistence type="predicted"/>
<evidence type="ECO:0000313" key="2">
    <source>
        <dbReference type="EMBL" id="QBI97066.1"/>
    </source>
</evidence>